<accession>A0AAE1ZCE6</accession>
<evidence type="ECO:0008006" key="3">
    <source>
        <dbReference type="Google" id="ProtNLM"/>
    </source>
</evidence>
<protein>
    <recommendedName>
        <fullName evidence="3">DUF4806 domain-containing protein</fullName>
    </recommendedName>
</protein>
<comment type="caution">
    <text evidence="1">The sequence shown here is derived from an EMBL/GenBank/DDBJ whole genome shotgun (WGS) entry which is preliminary data.</text>
</comment>
<reference evidence="1" key="2">
    <citation type="journal article" date="2023" name="Infect Dis Poverty">
        <title>Chromosome-scale genome of the human blood fluke Schistosoma mekongi and its implications for public health.</title>
        <authorList>
            <person name="Zhou M."/>
            <person name="Xu L."/>
            <person name="Xu D."/>
            <person name="Chen W."/>
            <person name="Khan J."/>
            <person name="Hu Y."/>
            <person name="Huang H."/>
            <person name="Wei H."/>
            <person name="Zhang Y."/>
            <person name="Chusongsang P."/>
            <person name="Tanasarnprasert K."/>
            <person name="Hu X."/>
            <person name="Limpanont Y."/>
            <person name="Lv Z."/>
        </authorList>
    </citation>
    <scope>NUCLEOTIDE SEQUENCE</scope>
    <source>
        <strain evidence="1">LV_2022a</strain>
    </source>
</reference>
<organism evidence="1 2">
    <name type="scientific">Schistosoma mekongi</name>
    <name type="common">Parasitic worm</name>
    <dbReference type="NCBI Taxonomy" id="38744"/>
    <lineage>
        <taxon>Eukaryota</taxon>
        <taxon>Metazoa</taxon>
        <taxon>Spiralia</taxon>
        <taxon>Lophotrochozoa</taxon>
        <taxon>Platyhelminthes</taxon>
        <taxon>Trematoda</taxon>
        <taxon>Digenea</taxon>
        <taxon>Strigeidida</taxon>
        <taxon>Schistosomatoidea</taxon>
        <taxon>Schistosomatidae</taxon>
        <taxon>Schistosoma</taxon>
    </lineage>
</organism>
<dbReference type="AlphaFoldDB" id="A0AAE1ZCE6"/>
<reference evidence="1" key="1">
    <citation type="submission" date="2022-04" db="EMBL/GenBank/DDBJ databases">
        <authorList>
            <person name="Xu L."/>
            <person name="Lv Z."/>
        </authorList>
    </citation>
    <scope>NUCLEOTIDE SEQUENCE</scope>
    <source>
        <strain evidence="1">LV_2022a</strain>
    </source>
</reference>
<dbReference type="EMBL" id="JALJAT010000004">
    <property type="protein sequence ID" value="KAK4470969.1"/>
    <property type="molecule type" value="Genomic_DNA"/>
</dbReference>
<proteinExistence type="predicted"/>
<gene>
    <name evidence="1" type="ORF">MN116_006474</name>
</gene>
<sequence>MNNEQCFYVLILKSSKKLVICRKEWLLPNYSIVICNEDNATEDAKINQPINEMWNVRYVEILASFNTFESAKLELNKLKKFESLLMESTGSQDQIQLRRNNIHTEVYTKKNNLHNNDLALDDLITNTNDMNDNNLSIMSRSISGNDSSSCFERCPYSRYSNQYGSFADRLSVKCFSDNHDSFTQFSTQMERNTELLQGIYDLIRDFYGYVKSTSTSFNSDIATSSTTTYISNSSNNNTISNSFIDDEFLHLPLRTIEQMYNLEQNLINNREIYDKTLNKLMLGVTEDLQITTRRLLSTILHPTLACQLTYTGNSKKFGIKDCQFFIMIKDILINKHINKGKTLDEINKTIIHSTQNWFHDRRLRKRSKPVTVIFESDTSNLSSSEKLSKLEPIEQQEQQLINEIHI</sequence>
<evidence type="ECO:0000313" key="1">
    <source>
        <dbReference type="EMBL" id="KAK4470969.1"/>
    </source>
</evidence>
<dbReference type="Proteomes" id="UP001292079">
    <property type="component" value="Unassembled WGS sequence"/>
</dbReference>
<keyword evidence="2" id="KW-1185">Reference proteome</keyword>
<name>A0AAE1ZCE6_SCHME</name>
<evidence type="ECO:0000313" key="2">
    <source>
        <dbReference type="Proteomes" id="UP001292079"/>
    </source>
</evidence>